<accession>A0A1H8ISY4</accession>
<name>A0A1H8ISY4_9PROT</name>
<organism evidence="1 2">
    <name type="scientific">Nitrosomonas marina</name>
    <dbReference type="NCBI Taxonomy" id="917"/>
    <lineage>
        <taxon>Bacteria</taxon>
        <taxon>Pseudomonadati</taxon>
        <taxon>Pseudomonadota</taxon>
        <taxon>Betaproteobacteria</taxon>
        <taxon>Nitrosomonadales</taxon>
        <taxon>Nitrosomonadaceae</taxon>
        <taxon>Nitrosomonas</taxon>
    </lineage>
</organism>
<proteinExistence type="predicted"/>
<dbReference type="EMBL" id="FOCP01000040">
    <property type="protein sequence ID" value="SEN71743.1"/>
    <property type="molecule type" value="Genomic_DNA"/>
</dbReference>
<sequence length="58" mass="6579">MFKYLLIGVLFSSSAKDVEVVIVDTYDTHIQCEVNKGIHSNLYEGDDESLQCVEIKIK</sequence>
<protein>
    <submittedName>
        <fullName evidence="1">Uncharacterized protein</fullName>
    </submittedName>
</protein>
<evidence type="ECO:0000313" key="1">
    <source>
        <dbReference type="EMBL" id="SEN71743.1"/>
    </source>
</evidence>
<reference evidence="1 2" key="1">
    <citation type="submission" date="2016-10" db="EMBL/GenBank/DDBJ databases">
        <authorList>
            <person name="de Groot N.N."/>
        </authorList>
    </citation>
    <scope>NUCLEOTIDE SEQUENCE [LARGE SCALE GENOMIC DNA]</scope>
    <source>
        <strain evidence="1 2">Nm22</strain>
    </source>
</reference>
<dbReference type="Proteomes" id="UP000199459">
    <property type="component" value="Unassembled WGS sequence"/>
</dbReference>
<dbReference type="RefSeq" id="WP_177167790.1">
    <property type="nucleotide sequence ID" value="NZ_FOCP01000040.1"/>
</dbReference>
<gene>
    <name evidence="1" type="ORF">SAMN05216325_14010</name>
</gene>
<evidence type="ECO:0000313" key="2">
    <source>
        <dbReference type="Proteomes" id="UP000199459"/>
    </source>
</evidence>
<dbReference type="AlphaFoldDB" id="A0A1H8ISY4"/>